<proteinExistence type="inferred from homology"/>
<comment type="similarity">
    <text evidence="1">Belongs to the LysR transcriptional regulatory family.</text>
</comment>
<feature type="domain" description="HTH lysR-type" evidence="5">
    <location>
        <begin position="19"/>
        <end position="76"/>
    </location>
</feature>
<keyword evidence="2" id="KW-0805">Transcription regulation</keyword>
<organism evidence="6 9">
    <name type="scientific">Acidovorax delafieldii</name>
    <name type="common">Pseudomonas delafieldii</name>
    <dbReference type="NCBI Taxonomy" id="47920"/>
    <lineage>
        <taxon>Bacteria</taxon>
        <taxon>Pseudomonadati</taxon>
        <taxon>Pseudomonadota</taxon>
        <taxon>Betaproteobacteria</taxon>
        <taxon>Burkholderiales</taxon>
        <taxon>Comamonadaceae</taxon>
        <taxon>Acidovorax</taxon>
    </lineage>
</organism>
<dbReference type="PANTHER" id="PTHR30537">
    <property type="entry name" value="HTH-TYPE TRANSCRIPTIONAL REGULATOR"/>
    <property type="match status" value="1"/>
</dbReference>
<evidence type="ECO:0000313" key="7">
    <source>
        <dbReference type="EMBL" id="MDR6838104.1"/>
    </source>
</evidence>
<reference evidence="6 8" key="1">
    <citation type="submission" date="2023-07" db="EMBL/GenBank/DDBJ databases">
        <title>Sorghum-associated microbial communities from plants grown in Nebraska, USA.</title>
        <authorList>
            <person name="Schachtman D."/>
        </authorList>
    </citation>
    <scope>NUCLEOTIDE SEQUENCE</scope>
    <source>
        <strain evidence="7 8">BE105</strain>
        <strain evidence="6">BE69</strain>
    </source>
</reference>
<evidence type="ECO:0000259" key="5">
    <source>
        <dbReference type="PROSITE" id="PS50931"/>
    </source>
</evidence>
<keyword evidence="8" id="KW-1185">Reference proteome</keyword>
<dbReference type="InterPro" id="IPR000847">
    <property type="entry name" value="LysR_HTH_N"/>
</dbReference>
<keyword evidence="3 6" id="KW-0238">DNA-binding</keyword>
<evidence type="ECO:0000256" key="4">
    <source>
        <dbReference type="ARBA" id="ARBA00023163"/>
    </source>
</evidence>
<name>A0AAJ2BWA5_ACIDE</name>
<dbReference type="InterPro" id="IPR036390">
    <property type="entry name" value="WH_DNA-bd_sf"/>
</dbReference>
<comment type="caution">
    <text evidence="6">The sequence shown here is derived from an EMBL/GenBank/DDBJ whole genome shotgun (WGS) entry which is preliminary data.</text>
</comment>
<evidence type="ECO:0000256" key="3">
    <source>
        <dbReference type="ARBA" id="ARBA00023125"/>
    </source>
</evidence>
<accession>A0AAJ2BWA5</accession>
<dbReference type="GO" id="GO:0006351">
    <property type="term" value="P:DNA-templated transcription"/>
    <property type="evidence" value="ECO:0007669"/>
    <property type="project" value="TreeGrafter"/>
</dbReference>
<dbReference type="Gene3D" id="3.40.190.290">
    <property type="match status" value="1"/>
</dbReference>
<dbReference type="EMBL" id="JAVDTS010000004">
    <property type="protein sequence ID" value="MDR6838104.1"/>
    <property type="molecule type" value="Genomic_DNA"/>
</dbReference>
<dbReference type="EMBL" id="JAVDTL010000003">
    <property type="protein sequence ID" value="MDR6767180.1"/>
    <property type="molecule type" value="Genomic_DNA"/>
</dbReference>
<keyword evidence="4" id="KW-0804">Transcription</keyword>
<dbReference type="InterPro" id="IPR005119">
    <property type="entry name" value="LysR_subst-bd"/>
</dbReference>
<evidence type="ECO:0000256" key="1">
    <source>
        <dbReference type="ARBA" id="ARBA00009437"/>
    </source>
</evidence>
<gene>
    <name evidence="6" type="ORF">J2W88_002455</name>
    <name evidence="7" type="ORF">J2W93_002945</name>
</gene>
<dbReference type="PANTHER" id="PTHR30537:SF3">
    <property type="entry name" value="TRANSCRIPTIONAL REGULATORY PROTEIN"/>
    <property type="match status" value="1"/>
</dbReference>
<dbReference type="Pfam" id="PF03466">
    <property type="entry name" value="LysR_substrate"/>
    <property type="match status" value="1"/>
</dbReference>
<dbReference type="Proteomes" id="UP001249076">
    <property type="component" value="Unassembled WGS sequence"/>
</dbReference>
<evidence type="ECO:0000313" key="9">
    <source>
        <dbReference type="Proteomes" id="UP001253458"/>
    </source>
</evidence>
<dbReference type="InterPro" id="IPR058163">
    <property type="entry name" value="LysR-type_TF_proteobact-type"/>
</dbReference>
<dbReference type="AlphaFoldDB" id="A0AAJ2BWA5"/>
<evidence type="ECO:0000313" key="6">
    <source>
        <dbReference type="EMBL" id="MDR6767180.1"/>
    </source>
</evidence>
<dbReference type="GO" id="GO:0003700">
    <property type="term" value="F:DNA-binding transcription factor activity"/>
    <property type="evidence" value="ECO:0007669"/>
    <property type="project" value="InterPro"/>
</dbReference>
<dbReference type="PROSITE" id="PS50931">
    <property type="entry name" value="HTH_LYSR"/>
    <property type="match status" value="1"/>
</dbReference>
<protein>
    <submittedName>
        <fullName evidence="6">DNA-binding transcriptional LysR family regulator</fullName>
    </submittedName>
</protein>
<evidence type="ECO:0000313" key="8">
    <source>
        <dbReference type="Proteomes" id="UP001249076"/>
    </source>
</evidence>
<dbReference type="InterPro" id="IPR036388">
    <property type="entry name" value="WH-like_DNA-bd_sf"/>
</dbReference>
<dbReference type="SUPFAM" id="SSF53850">
    <property type="entry name" value="Periplasmic binding protein-like II"/>
    <property type="match status" value="1"/>
</dbReference>
<dbReference type="SUPFAM" id="SSF46785">
    <property type="entry name" value="Winged helix' DNA-binding domain"/>
    <property type="match status" value="1"/>
</dbReference>
<dbReference type="Proteomes" id="UP001253458">
    <property type="component" value="Unassembled WGS sequence"/>
</dbReference>
<dbReference type="Gene3D" id="1.10.10.10">
    <property type="entry name" value="Winged helix-like DNA-binding domain superfamily/Winged helix DNA-binding domain"/>
    <property type="match status" value="1"/>
</dbReference>
<dbReference type="GO" id="GO:0043565">
    <property type="term" value="F:sequence-specific DNA binding"/>
    <property type="evidence" value="ECO:0007669"/>
    <property type="project" value="TreeGrafter"/>
</dbReference>
<evidence type="ECO:0000256" key="2">
    <source>
        <dbReference type="ARBA" id="ARBA00023015"/>
    </source>
</evidence>
<dbReference type="Pfam" id="PF00126">
    <property type="entry name" value="HTH_1"/>
    <property type="match status" value="1"/>
</dbReference>
<sequence length="317" mass="34688">MRPASRWTDVLHGAPGDAMDWDNLRYFLELARAGTLVGAARRLAVDHTTVARRLQALEKQVGSALFAREAGGHRLTEAGRALLPQVEAMEAAFLAVENATPGVRQGLHGLVRIGTTEGFGNLILAPQLARFALDHPGLVVDLLALPRLVHLSRREADIVISLERPARGAVVVVKLTDYVLQLYGARSYLQRHAPIHTPDDLRGHTFISYVDDLLFSKELQILDELHRPAHFALRSTSILAQYEAARVGAGLAVLPAFVAAQDPSLVPVLPGVARFQRTFWMSMPGDNKHVARMQATWAFLREAVAAQQGLLLPPADE</sequence>